<feature type="transmembrane region" description="Helical" evidence="1">
    <location>
        <begin position="65"/>
        <end position="85"/>
    </location>
</feature>
<dbReference type="OrthoDB" id="4548588at2"/>
<dbReference type="PATRIC" id="fig|1938.6.peg.1637"/>
<name>A0A0L8L6B3_STRVR</name>
<proteinExistence type="predicted"/>
<dbReference type="Proteomes" id="UP000037023">
    <property type="component" value="Unassembled WGS sequence"/>
</dbReference>
<keyword evidence="1" id="KW-0812">Transmembrane</keyword>
<accession>A0A0L8L6B3</accession>
<keyword evidence="1" id="KW-1133">Transmembrane helix</keyword>
<feature type="transmembrane region" description="Helical" evidence="1">
    <location>
        <begin position="6"/>
        <end position="25"/>
    </location>
</feature>
<feature type="transmembrane region" description="Helical" evidence="1">
    <location>
        <begin position="91"/>
        <end position="115"/>
    </location>
</feature>
<dbReference type="AlphaFoldDB" id="A0A0L8L6B3"/>
<dbReference type="RefSeq" id="WP_033204249.1">
    <property type="nucleotide sequence ID" value="NZ_LGUP01000048.1"/>
</dbReference>
<reference evidence="2 3" key="1">
    <citation type="submission" date="2015-06" db="EMBL/GenBank/DDBJ databases">
        <authorList>
            <person name="Hoefler B.C."/>
            <person name="Straight P.D."/>
        </authorList>
    </citation>
    <scope>NUCLEOTIDE SEQUENCE [LARGE SCALE GENOMIC DNA]</scope>
    <source>
        <strain evidence="2 3">NRRL 3427</strain>
    </source>
</reference>
<sequence>MQTLTVLAAAAQILVAAAFVSIPVLRHRFGAVAKAAAVAELRRQDVRPEVLEENKLRFDASGHEWWAPGAFAAASLAAAVLNLTGSGWGTGLTWVFSSIAFLANIAILQSQLGAVKSVTAAFRRKGDPELARIDVPAFLKAAEGAFPAWTRTLQNVRHTVVFAGSALALTAAALV</sequence>
<dbReference type="EMBL" id="LGUP01000048">
    <property type="protein sequence ID" value="KOG33758.1"/>
    <property type="molecule type" value="Genomic_DNA"/>
</dbReference>
<protein>
    <submittedName>
        <fullName evidence="2">Uncharacterized protein</fullName>
    </submittedName>
</protein>
<organism evidence="2 3">
    <name type="scientific">Streptomyces viridochromogenes</name>
    <dbReference type="NCBI Taxonomy" id="1938"/>
    <lineage>
        <taxon>Bacteria</taxon>
        <taxon>Bacillati</taxon>
        <taxon>Actinomycetota</taxon>
        <taxon>Actinomycetes</taxon>
        <taxon>Kitasatosporales</taxon>
        <taxon>Streptomycetaceae</taxon>
        <taxon>Streptomyces</taxon>
    </lineage>
</organism>
<keyword evidence="1" id="KW-0472">Membrane</keyword>
<gene>
    <name evidence="2" type="ORF">ADK34_07480</name>
</gene>
<evidence type="ECO:0000313" key="3">
    <source>
        <dbReference type="Proteomes" id="UP000037023"/>
    </source>
</evidence>
<comment type="caution">
    <text evidence="2">The sequence shown here is derived from an EMBL/GenBank/DDBJ whole genome shotgun (WGS) entry which is preliminary data.</text>
</comment>
<evidence type="ECO:0000313" key="2">
    <source>
        <dbReference type="EMBL" id="KOG33758.1"/>
    </source>
</evidence>
<evidence type="ECO:0000256" key="1">
    <source>
        <dbReference type="SAM" id="Phobius"/>
    </source>
</evidence>